<feature type="binding site" evidence="8">
    <location>
        <position position="267"/>
    </location>
    <ligand>
        <name>Mg(2+)</name>
        <dbReference type="ChEBI" id="CHEBI:18420"/>
    </ligand>
</feature>
<comment type="catalytic activity">
    <reaction evidence="8">
        <text>L-tyrosyl-[protein] + UTP = O-(5'-uridylyl)-L-tyrosyl-[protein] + diphosphate</text>
        <dbReference type="Rhea" id="RHEA:83887"/>
        <dbReference type="Rhea" id="RHEA-COMP:10136"/>
        <dbReference type="Rhea" id="RHEA-COMP:20238"/>
        <dbReference type="ChEBI" id="CHEBI:33019"/>
        <dbReference type="ChEBI" id="CHEBI:46398"/>
        <dbReference type="ChEBI" id="CHEBI:46858"/>
        <dbReference type="ChEBI" id="CHEBI:90602"/>
    </reaction>
</comment>
<feature type="binding site" evidence="8">
    <location>
        <position position="258"/>
    </location>
    <ligand>
        <name>Mg(2+)</name>
        <dbReference type="ChEBI" id="CHEBI:18420"/>
    </ligand>
</feature>
<feature type="active site" description="Proton acceptor" evidence="8">
    <location>
        <position position="257"/>
    </location>
</feature>
<comment type="catalytic activity">
    <reaction evidence="8">
        <text>L-threonyl-[protein] + ATP = 3-O-(5'-adenylyl)-L-threonyl-[protein] + diphosphate</text>
        <dbReference type="Rhea" id="RHEA:54292"/>
        <dbReference type="Rhea" id="RHEA-COMP:11060"/>
        <dbReference type="Rhea" id="RHEA-COMP:13847"/>
        <dbReference type="ChEBI" id="CHEBI:30013"/>
        <dbReference type="ChEBI" id="CHEBI:30616"/>
        <dbReference type="ChEBI" id="CHEBI:33019"/>
        <dbReference type="ChEBI" id="CHEBI:138113"/>
        <dbReference type="EC" id="2.7.7.108"/>
    </reaction>
</comment>
<evidence type="ECO:0000313" key="9">
    <source>
        <dbReference type="EMBL" id="MCX5616920.1"/>
    </source>
</evidence>
<feature type="binding site" evidence="8">
    <location>
        <position position="115"/>
    </location>
    <ligand>
        <name>ATP</name>
        <dbReference type="ChEBI" id="CHEBI:30616"/>
    </ligand>
</feature>
<organism evidence="9 10">
    <name type="scientific">Bombella dulcis</name>
    <dbReference type="NCBI Taxonomy" id="2967339"/>
    <lineage>
        <taxon>Bacteria</taxon>
        <taxon>Pseudomonadati</taxon>
        <taxon>Pseudomonadota</taxon>
        <taxon>Alphaproteobacteria</taxon>
        <taxon>Acetobacterales</taxon>
        <taxon>Acetobacteraceae</taxon>
        <taxon>Bombella</taxon>
    </lineage>
</organism>
<keyword evidence="8" id="KW-0464">Manganese</keyword>
<comment type="cofactor">
    <cofactor evidence="8">
        <name>Mg(2+)</name>
        <dbReference type="ChEBI" id="CHEBI:18420"/>
    </cofactor>
    <cofactor evidence="8">
        <name>Mn(2+)</name>
        <dbReference type="ChEBI" id="CHEBI:29035"/>
    </cofactor>
</comment>
<accession>A0ABT3WFC5</accession>
<dbReference type="PANTHER" id="PTHR32057">
    <property type="entry name" value="PROTEIN ADENYLYLTRANSFERASE SELO, MITOCHONDRIAL"/>
    <property type="match status" value="1"/>
</dbReference>
<evidence type="ECO:0000256" key="8">
    <source>
        <dbReference type="HAMAP-Rule" id="MF_00692"/>
    </source>
</evidence>
<evidence type="ECO:0000256" key="2">
    <source>
        <dbReference type="ARBA" id="ARBA00022679"/>
    </source>
</evidence>
<comment type="caution">
    <text evidence="9">The sequence shown here is derived from an EMBL/GenBank/DDBJ whole genome shotgun (WGS) entry which is preliminary data.</text>
</comment>
<comment type="function">
    <text evidence="8">Nucleotidyltransferase involved in the post-translational modification of proteins. It can catalyze the addition of adenosine monophosphate (AMP) or uridine monophosphate (UMP) to a protein, resulting in modifications known as AMPylation and UMPylation.</text>
</comment>
<feature type="binding site" evidence="8">
    <location>
        <position position="186"/>
    </location>
    <ligand>
        <name>ATP</name>
        <dbReference type="ChEBI" id="CHEBI:30616"/>
    </ligand>
</feature>
<dbReference type="PANTHER" id="PTHR32057:SF14">
    <property type="entry name" value="PROTEIN ADENYLYLTRANSFERASE SELO, MITOCHONDRIAL"/>
    <property type="match status" value="1"/>
</dbReference>
<comment type="catalytic activity">
    <reaction evidence="8">
        <text>L-seryl-[protein] + ATP = 3-O-(5'-adenylyl)-L-seryl-[protein] + diphosphate</text>
        <dbReference type="Rhea" id="RHEA:58120"/>
        <dbReference type="Rhea" id="RHEA-COMP:9863"/>
        <dbReference type="Rhea" id="RHEA-COMP:15073"/>
        <dbReference type="ChEBI" id="CHEBI:29999"/>
        <dbReference type="ChEBI" id="CHEBI:30616"/>
        <dbReference type="ChEBI" id="CHEBI:33019"/>
        <dbReference type="ChEBI" id="CHEBI:142516"/>
        <dbReference type="EC" id="2.7.7.108"/>
    </reaction>
</comment>
<keyword evidence="10" id="KW-1185">Reference proteome</keyword>
<keyword evidence="6 8" id="KW-0067">ATP-binding</keyword>
<comment type="catalytic activity">
    <reaction evidence="8">
        <text>L-histidyl-[protein] + UTP = N(tele)-(5'-uridylyl)-L-histidyl-[protein] + diphosphate</text>
        <dbReference type="Rhea" id="RHEA:83891"/>
        <dbReference type="Rhea" id="RHEA-COMP:9745"/>
        <dbReference type="Rhea" id="RHEA-COMP:20239"/>
        <dbReference type="ChEBI" id="CHEBI:29979"/>
        <dbReference type="ChEBI" id="CHEBI:33019"/>
        <dbReference type="ChEBI" id="CHEBI:46398"/>
        <dbReference type="ChEBI" id="CHEBI:233474"/>
    </reaction>
</comment>
<feature type="binding site" evidence="8">
    <location>
        <position position="92"/>
    </location>
    <ligand>
        <name>ATP</name>
        <dbReference type="ChEBI" id="CHEBI:30616"/>
    </ligand>
</feature>
<keyword evidence="2 8" id="KW-0808">Transferase</keyword>
<dbReference type="EMBL" id="JANIDV010000006">
    <property type="protein sequence ID" value="MCX5616920.1"/>
    <property type="molecule type" value="Genomic_DNA"/>
</dbReference>
<dbReference type="NCBIfam" id="NF000658">
    <property type="entry name" value="PRK00029.1"/>
    <property type="match status" value="1"/>
</dbReference>
<evidence type="ECO:0000313" key="10">
    <source>
        <dbReference type="Proteomes" id="UP001165633"/>
    </source>
</evidence>
<proteinExistence type="inferred from homology"/>
<evidence type="ECO:0000256" key="4">
    <source>
        <dbReference type="ARBA" id="ARBA00022723"/>
    </source>
</evidence>
<reference evidence="9" key="1">
    <citation type="submission" date="2022-07" db="EMBL/GenBank/DDBJ databases">
        <title>Bombella genomes.</title>
        <authorList>
            <person name="Harer L."/>
            <person name="Styblova S."/>
            <person name="Ehrmann M."/>
        </authorList>
    </citation>
    <scope>NUCLEOTIDE SEQUENCE</scope>
    <source>
        <strain evidence="9">TMW 2.2559</strain>
    </source>
</reference>
<feature type="binding site" evidence="8">
    <location>
        <position position="267"/>
    </location>
    <ligand>
        <name>ATP</name>
        <dbReference type="ChEBI" id="CHEBI:30616"/>
    </ligand>
</feature>
<dbReference type="Proteomes" id="UP001165633">
    <property type="component" value="Unassembled WGS sequence"/>
</dbReference>
<dbReference type="EC" id="2.7.7.-" evidence="8"/>
<evidence type="ECO:0000256" key="7">
    <source>
        <dbReference type="ARBA" id="ARBA00022842"/>
    </source>
</evidence>
<feature type="binding site" evidence="8">
    <location>
        <position position="127"/>
    </location>
    <ligand>
        <name>ATP</name>
        <dbReference type="ChEBI" id="CHEBI:30616"/>
    </ligand>
</feature>
<keyword evidence="4 8" id="KW-0479">Metal-binding</keyword>
<name>A0ABT3WFC5_9PROT</name>
<evidence type="ECO:0000256" key="3">
    <source>
        <dbReference type="ARBA" id="ARBA00022695"/>
    </source>
</evidence>
<keyword evidence="7 8" id="KW-0460">Magnesium</keyword>
<dbReference type="Pfam" id="PF02696">
    <property type="entry name" value="SelO"/>
    <property type="match status" value="1"/>
</dbReference>
<gene>
    <name evidence="8" type="primary">ydiU</name>
    <name evidence="8" type="synonym">selO</name>
    <name evidence="9" type="ORF">NQF87_08055</name>
</gene>
<sequence length="498" mass="55427">MPIPPLYATSLPDLFHRTITPATSSSPRIITLNITLAQHLGLDVDWLHSPSGIAFLSRGVLPEEGRKDTPWAGPVATAYAGHQFGHFVPSLGDGRAALIADCRTDDGRTVELQIKGTGPTPFSRSGDGKNTLGPALREYLVSEAMHALGIPTTRALAVLTTGETVERESGPVPGAMIIRTARSHIRVGSFQYAAVHGGLDHVRQLADFTIQRLYPELSKTEGPERYLSLLKTVIRRQAQLVARWMEVGFIHGVMNTDNCALSGETLDYGPCAFMDRFDPMKCFSSIDRESRYAYGRQPALALWNLSRLAECLFPLFDADENRAIEQAQEALHDYDSLLHHYWLAGFRRKLGLEEHDEHDIRLLEHILETMHTGKADFTNAFRMLGSPGVAIGGNYTALRELFPGNKGHFDLCWTEILHRLTLEKRPTDIRQQAMQATNPRIIPRNHQVEAVLSQALKGNYQPFHDLHDALKTPFADSHDGLDAPPRPEEEISYTFCGT</sequence>
<feature type="binding site" evidence="8">
    <location>
        <position position="128"/>
    </location>
    <ligand>
        <name>ATP</name>
        <dbReference type="ChEBI" id="CHEBI:30616"/>
    </ligand>
</feature>
<comment type="similarity">
    <text evidence="1 8">Belongs to the SELO family.</text>
</comment>
<comment type="catalytic activity">
    <reaction evidence="8">
        <text>L-seryl-[protein] + UTP = O-(5'-uridylyl)-L-seryl-[protein] + diphosphate</text>
        <dbReference type="Rhea" id="RHEA:64604"/>
        <dbReference type="Rhea" id="RHEA-COMP:9863"/>
        <dbReference type="Rhea" id="RHEA-COMP:16635"/>
        <dbReference type="ChEBI" id="CHEBI:29999"/>
        <dbReference type="ChEBI" id="CHEBI:33019"/>
        <dbReference type="ChEBI" id="CHEBI:46398"/>
        <dbReference type="ChEBI" id="CHEBI:156051"/>
    </reaction>
</comment>
<feature type="binding site" evidence="8">
    <location>
        <position position="95"/>
    </location>
    <ligand>
        <name>ATP</name>
        <dbReference type="ChEBI" id="CHEBI:30616"/>
    </ligand>
</feature>
<evidence type="ECO:0000256" key="6">
    <source>
        <dbReference type="ARBA" id="ARBA00022840"/>
    </source>
</evidence>
<dbReference type="HAMAP" id="MF_00692">
    <property type="entry name" value="SelO"/>
    <property type="match status" value="1"/>
</dbReference>
<dbReference type="RefSeq" id="WP_266127898.1">
    <property type="nucleotide sequence ID" value="NZ_JANIDV010000006.1"/>
</dbReference>
<feature type="binding site" evidence="8">
    <location>
        <position position="94"/>
    </location>
    <ligand>
        <name>ATP</name>
        <dbReference type="ChEBI" id="CHEBI:30616"/>
    </ligand>
</feature>
<keyword evidence="3 8" id="KW-0548">Nucleotidyltransferase</keyword>
<comment type="catalytic activity">
    <reaction evidence="8">
        <text>L-tyrosyl-[protein] + ATP = O-(5'-adenylyl)-L-tyrosyl-[protein] + diphosphate</text>
        <dbReference type="Rhea" id="RHEA:54288"/>
        <dbReference type="Rhea" id="RHEA-COMP:10136"/>
        <dbReference type="Rhea" id="RHEA-COMP:13846"/>
        <dbReference type="ChEBI" id="CHEBI:30616"/>
        <dbReference type="ChEBI" id="CHEBI:33019"/>
        <dbReference type="ChEBI" id="CHEBI:46858"/>
        <dbReference type="ChEBI" id="CHEBI:83624"/>
        <dbReference type="EC" id="2.7.7.108"/>
    </reaction>
</comment>
<evidence type="ECO:0000256" key="5">
    <source>
        <dbReference type="ARBA" id="ARBA00022741"/>
    </source>
</evidence>
<evidence type="ECO:0000256" key="1">
    <source>
        <dbReference type="ARBA" id="ARBA00009747"/>
    </source>
</evidence>
<keyword evidence="5 8" id="KW-0547">Nucleotide-binding</keyword>
<dbReference type="EC" id="2.7.7.108" evidence="8"/>
<dbReference type="InterPro" id="IPR003846">
    <property type="entry name" value="SelO"/>
</dbReference>
<feature type="binding site" evidence="8">
    <location>
        <position position="179"/>
    </location>
    <ligand>
        <name>ATP</name>
        <dbReference type="ChEBI" id="CHEBI:30616"/>
    </ligand>
</feature>
<protein>
    <recommendedName>
        <fullName evidence="8">Protein nucleotidyltransferase YdiU</fullName>
        <ecNumber evidence="8">2.7.7.-</ecNumber>
    </recommendedName>
    <alternativeName>
        <fullName evidence="8">Protein adenylyltransferase YdiU</fullName>
        <ecNumber evidence="8">2.7.7.108</ecNumber>
    </alternativeName>
    <alternativeName>
        <fullName evidence="8">Protein uridylyltransferase YdiU</fullName>
        <ecNumber evidence="8">2.7.7.-</ecNumber>
    </alternativeName>
</protein>